<dbReference type="PANTHER" id="PTHR34894">
    <property type="entry name" value="SAM-DEPENDENT METHYLTRANSFERASE RSMI, CONSERVED SITE"/>
    <property type="match status" value="1"/>
</dbReference>
<keyword evidence="3" id="KW-1185">Reference proteome</keyword>
<evidence type="ECO:0000313" key="2">
    <source>
        <dbReference type="EMBL" id="KAG8465774.1"/>
    </source>
</evidence>
<feature type="region of interest" description="Disordered" evidence="1">
    <location>
        <begin position="43"/>
        <end position="94"/>
    </location>
</feature>
<dbReference type="AlphaFoldDB" id="A0A8J6CAR0"/>
<feature type="compositionally biased region" description="Basic residues" evidence="1">
    <location>
        <begin position="69"/>
        <end position="80"/>
    </location>
</feature>
<sequence>MSVHDGAESPRGVELRWHLAQVEAAQRRAAALFEDGRTDGVLDAPRRPFARTTASPPLAGAEPRELSPRARKNVVPRLPRRAGAAPSEPSFAGSSHLALGARADAPPPPARGGTAGGAFARTAASGGVGAACAFGGAPSRDVSYLQDASPRAQLRGLSASILSPESRLPLSKREAQQLLPVLPATLADGAAWDAAADAWRVPSFPSPRPSGRREVELLRVALNEMVGAIARANGVPADGASLRELLRASSSADRLFGELHAVYATGAHELARQVGTHIAERGQLLAHVWDAHVELCEHMMAAKDEQLAALGARARLAEAARDAALERAAAIAGVEQALASKATELAQMTVSRDKLVALTRSLQTAVKRADAAAHRHQLVAREADGVLAAWLPHWQHFHSAGALRALQRARERRLGEAGGTRAAGAAESAQARAQLWHHALQRHLVAAAEASASAAAAAAARARRTSADEGNSLELPPTAALPAQPDGLGLDAAELLLRDTADMLCAVMGDEALLHSTAPLGREDAEGAAAR</sequence>
<dbReference type="PANTHER" id="PTHR34894:SF5">
    <property type="entry name" value="EF-HAND DOMAIN-CONTAINING PROTEIN"/>
    <property type="match status" value="1"/>
</dbReference>
<gene>
    <name evidence="2" type="ORF">KFE25_005344</name>
</gene>
<accession>A0A8J6CAR0</accession>
<organism evidence="2 3">
    <name type="scientific">Diacronema lutheri</name>
    <name type="common">Unicellular marine alga</name>
    <name type="synonym">Monochrysis lutheri</name>
    <dbReference type="NCBI Taxonomy" id="2081491"/>
    <lineage>
        <taxon>Eukaryota</taxon>
        <taxon>Haptista</taxon>
        <taxon>Haptophyta</taxon>
        <taxon>Pavlovophyceae</taxon>
        <taxon>Pavlovales</taxon>
        <taxon>Pavlovaceae</taxon>
        <taxon>Diacronema</taxon>
    </lineage>
</organism>
<dbReference type="Proteomes" id="UP000751190">
    <property type="component" value="Unassembled WGS sequence"/>
</dbReference>
<protein>
    <submittedName>
        <fullName evidence="2">Uncharacterized protein</fullName>
    </submittedName>
</protein>
<evidence type="ECO:0000256" key="1">
    <source>
        <dbReference type="SAM" id="MobiDB-lite"/>
    </source>
</evidence>
<evidence type="ECO:0000313" key="3">
    <source>
        <dbReference type="Proteomes" id="UP000751190"/>
    </source>
</evidence>
<name>A0A8J6CAR0_DIALT</name>
<reference evidence="2" key="1">
    <citation type="submission" date="2021-05" db="EMBL/GenBank/DDBJ databases">
        <title>The genome of the haptophyte Pavlova lutheri (Diacronema luteri, Pavlovales) - a model for lipid biosynthesis in eukaryotic algae.</title>
        <authorList>
            <person name="Hulatt C.J."/>
            <person name="Posewitz M.C."/>
        </authorList>
    </citation>
    <scope>NUCLEOTIDE SEQUENCE</scope>
    <source>
        <strain evidence="2">NIVA-4/92</strain>
    </source>
</reference>
<proteinExistence type="predicted"/>
<dbReference type="EMBL" id="JAGTXO010000009">
    <property type="protein sequence ID" value="KAG8465774.1"/>
    <property type="molecule type" value="Genomic_DNA"/>
</dbReference>
<feature type="region of interest" description="Disordered" evidence="1">
    <location>
        <begin position="461"/>
        <end position="480"/>
    </location>
</feature>
<comment type="caution">
    <text evidence="2">The sequence shown here is derived from an EMBL/GenBank/DDBJ whole genome shotgun (WGS) entry which is preliminary data.</text>
</comment>